<sequence>MEGEAASGAVAQSRYATVAARAARCFRYQATANSHTNTNRPLTKPSSRIQYDPAMSELFTVWFCTSITRPVPLHLSFAGRYGLSFGITSAICSSRNSSVLSAKSHRSVRRNWRFIR</sequence>
<evidence type="ECO:0000313" key="1">
    <source>
        <dbReference type="EnsemblMetazoa" id="AMEC021290-PA"/>
    </source>
</evidence>
<organism evidence="1 2">
    <name type="scientific">Anopheles melas</name>
    <dbReference type="NCBI Taxonomy" id="34690"/>
    <lineage>
        <taxon>Eukaryota</taxon>
        <taxon>Metazoa</taxon>
        <taxon>Ecdysozoa</taxon>
        <taxon>Arthropoda</taxon>
        <taxon>Hexapoda</taxon>
        <taxon>Insecta</taxon>
        <taxon>Pterygota</taxon>
        <taxon>Neoptera</taxon>
        <taxon>Endopterygota</taxon>
        <taxon>Diptera</taxon>
        <taxon>Nematocera</taxon>
        <taxon>Culicoidea</taxon>
        <taxon>Culicidae</taxon>
        <taxon>Anophelinae</taxon>
        <taxon>Anopheles</taxon>
    </lineage>
</organism>
<dbReference type="Proteomes" id="UP000075902">
    <property type="component" value="Unassembled WGS sequence"/>
</dbReference>
<evidence type="ECO:0000313" key="2">
    <source>
        <dbReference type="Proteomes" id="UP000075902"/>
    </source>
</evidence>
<reference evidence="2" key="1">
    <citation type="submission" date="2014-01" db="EMBL/GenBank/DDBJ databases">
        <title>The Genome Sequence of Anopheles melas CM1001059_A (V2).</title>
        <authorList>
            <consortium name="The Broad Institute Genomics Platform"/>
            <person name="Neafsey D.E."/>
            <person name="Besansky N."/>
            <person name="Howell P."/>
            <person name="Walton C."/>
            <person name="Young S.K."/>
            <person name="Zeng Q."/>
            <person name="Gargeya S."/>
            <person name="Fitzgerald M."/>
            <person name="Haas B."/>
            <person name="Abouelleil A."/>
            <person name="Allen A.W."/>
            <person name="Alvarado L."/>
            <person name="Arachchi H.M."/>
            <person name="Berlin A.M."/>
            <person name="Chapman S.B."/>
            <person name="Gainer-Dewar J."/>
            <person name="Goldberg J."/>
            <person name="Griggs A."/>
            <person name="Gujja S."/>
            <person name="Hansen M."/>
            <person name="Howarth C."/>
            <person name="Imamovic A."/>
            <person name="Ireland A."/>
            <person name="Larimer J."/>
            <person name="McCowan C."/>
            <person name="Murphy C."/>
            <person name="Pearson M."/>
            <person name="Poon T.W."/>
            <person name="Priest M."/>
            <person name="Roberts A."/>
            <person name="Saif S."/>
            <person name="Shea T."/>
            <person name="Sisk P."/>
            <person name="Sykes S."/>
            <person name="Wortman J."/>
            <person name="Nusbaum C."/>
            <person name="Birren B."/>
        </authorList>
    </citation>
    <scope>NUCLEOTIDE SEQUENCE [LARGE SCALE GENOMIC DNA]</scope>
    <source>
        <strain evidence="2">CM1001059</strain>
    </source>
</reference>
<proteinExistence type="predicted"/>
<dbReference type="EnsemblMetazoa" id="AMEC021290-RA">
    <property type="protein sequence ID" value="AMEC021290-PA"/>
    <property type="gene ID" value="AMEC021290"/>
</dbReference>
<accession>A0A182UJ22</accession>
<dbReference type="AlphaFoldDB" id="A0A182UJ22"/>
<keyword evidence="2" id="KW-1185">Reference proteome</keyword>
<reference evidence="1" key="2">
    <citation type="submission" date="2020-05" db="UniProtKB">
        <authorList>
            <consortium name="EnsemblMetazoa"/>
        </authorList>
    </citation>
    <scope>IDENTIFICATION</scope>
    <source>
        <strain evidence="1">CM1001059</strain>
    </source>
</reference>
<dbReference type="VEuPathDB" id="VectorBase:AMEC021290"/>
<protein>
    <submittedName>
        <fullName evidence="1">Uncharacterized protein</fullName>
    </submittedName>
</protein>
<name>A0A182UJ22_9DIPT</name>